<reference evidence="2 3" key="1">
    <citation type="journal article" date="2019" name="Nat. Ecol. Evol.">
        <title>Megaphylogeny resolves global patterns of mushroom evolution.</title>
        <authorList>
            <person name="Varga T."/>
            <person name="Krizsan K."/>
            <person name="Foldi C."/>
            <person name="Dima B."/>
            <person name="Sanchez-Garcia M."/>
            <person name="Sanchez-Ramirez S."/>
            <person name="Szollosi G.J."/>
            <person name="Szarkandi J.G."/>
            <person name="Papp V."/>
            <person name="Albert L."/>
            <person name="Andreopoulos W."/>
            <person name="Angelini C."/>
            <person name="Antonin V."/>
            <person name="Barry K.W."/>
            <person name="Bougher N.L."/>
            <person name="Buchanan P."/>
            <person name="Buyck B."/>
            <person name="Bense V."/>
            <person name="Catcheside P."/>
            <person name="Chovatia M."/>
            <person name="Cooper J."/>
            <person name="Damon W."/>
            <person name="Desjardin D."/>
            <person name="Finy P."/>
            <person name="Geml J."/>
            <person name="Haridas S."/>
            <person name="Hughes K."/>
            <person name="Justo A."/>
            <person name="Karasinski D."/>
            <person name="Kautmanova I."/>
            <person name="Kiss B."/>
            <person name="Kocsube S."/>
            <person name="Kotiranta H."/>
            <person name="LaButti K.M."/>
            <person name="Lechner B.E."/>
            <person name="Liimatainen K."/>
            <person name="Lipzen A."/>
            <person name="Lukacs Z."/>
            <person name="Mihaltcheva S."/>
            <person name="Morgado L.N."/>
            <person name="Niskanen T."/>
            <person name="Noordeloos M.E."/>
            <person name="Ohm R.A."/>
            <person name="Ortiz-Santana B."/>
            <person name="Ovrebo C."/>
            <person name="Racz N."/>
            <person name="Riley R."/>
            <person name="Savchenko A."/>
            <person name="Shiryaev A."/>
            <person name="Soop K."/>
            <person name="Spirin V."/>
            <person name="Szebenyi C."/>
            <person name="Tomsovsky M."/>
            <person name="Tulloss R.E."/>
            <person name="Uehling J."/>
            <person name="Grigoriev I.V."/>
            <person name="Vagvolgyi C."/>
            <person name="Papp T."/>
            <person name="Martin F.M."/>
            <person name="Miettinen O."/>
            <person name="Hibbett D.S."/>
            <person name="Nagy L.G."/>
        </authorList>
    </citation>
    <scope>NUCLEOTIDE SEQUENCE [LARGE SCALE GENOMIC DNA]</scope>
    <source>
        <strain evidence="2 3">OMC1185</strain>
    </source>
</reference>
<evidence type="ECO:0000313" key="2">
    <source>
        <dbReference type="EMBL" id="TFK52375.1"/>
    </source>
</evidence>
<gene>
    <name evidence="2" type="ORF">OE88DRAFT_1657606</name>
</gene>
<protein>
    <submittedName>
        <fullName evidence="2">Uncharacterized protein</fullName>
    </submittedName>
</protein>
<feature type="compositionally biased region" description="Basic and acidic residues" evidence="1">
    <location>
        <begin position="116"/>
        <end position="126"/>
    </location>
</feature>
<dbReference type="AlphaFoldDB" id="A0A5C3N5Q5"/>
<evidence type="ECO:0000256" key="1">
    <source>
        <dbReference type="SAM" id="MobiDB-lite"/>
    </source>
</evidence>
<keyword evidence="3" id="KW-1185">Reference proteome</keyword>
<dbReference type="EMBL" id="ML213509">
    <property type="protein sequence ID" value="TFK52375.1"/>
    <property type="molecule type" value="Genomic_DNA"/>
</dbReference>
<dbReference type="Proteomes" id="UP000305948">
    <property type="component" value="Unassembled WGS sequence"/>
</dbReference>
<sequence>MPCISYALRSETQVSRFRVQTLLLRFILLLDAGMLVTKAIQNRQRKRKQDPCGMLVDAWNNVSIRIANTRIPLSKSLTASLVLLVPPDRHHQGHSSSSSSSEDERDTGNRGAGGRCRVDLQSRIDARTQSTSF</sequence>
<organism evidence="2 3">
    <name type="scientific">Heliocybe sulcata</name>
    <dbReference type="NCBI Taxonomy" id="5364"/>
    <lineage>
        <taxon>Eukaryota</taxon>
        <taxon>Fungi</taxon>
        <taxon>Dikarya</taxon>
        <taxon>Basidiomycota</taxon>
        <taxon>Agaricomycotina</taxon>
        <taxon>Agaricomycetes</taxon>
        <taxon>Gloeophyllales</taxon>
        <taxon>Gloeophyllaceae</taxon>
        <taxon>Heliocybe</taxon>
    </lineage>
</organism>
<evidence type="ECO:0000313" key="3">
    <source>
        <dbReference type="Proteomes" id="UP000305948"/>
    </source>
</evidence>
<feature type="region of interest" description="Disordered" evidence="1">
    <location>
        <begin position="88"/>
        <end position="133"/>
    </location>
</feature>
<name>A0A5C3N5Q5_9AGAM</name>
<accession>A0A5C3N5Q5</accession>
<proteinExistence type="predicted"/>